<keyword evidence="2" id="KW-0012">Acyltransferase</keyword>
<protein>
    <submittedName>
        <fullName evidence="4">N-acetyltransferase GCN5</fullName>
    </submittedName>
</protein>
<reference evidence="4 5" key="1">
    <citation type="journal article" date="2014" name="Antonie Van Leeuwenhoek">
        <title>Hyphomonas beringensis sp. nov. and Hyphomonas chukchiensis sp. nov., isolated from surface seawater of the Bering Sea and Chukchi Sea.</title>
        <authorList>
            <person name="Li C."/>
            <person name="Lai Q."/>
            <person name="Li G."/>
            <person name="Dong C."/>
            <person name="Wang J."/>
            <person name="Liao Y."/>
            <person name="Shao Z."/>
        </authorList>
    </citation>
    <scope>NUCLEOTIDE SEQUENCE [LARGE SCALE GENOMIC DNA]</scope>
    <source>
        <strain evidence="4 5">MHS-2</strain>
    </source>
</reference>
<evidence type="ECO:0000313" key="4">
    <source>
        <dbReference type="EMBL" id="KCZ94047.1"/>
    </source>
</evidence>
<sequence>MIRPYADHDTDAVVSIWRAAVARAHSFLSIPFLEMEEENVRNVYPAFADIWVLEDNAMPIGFIALVGAEVGAIFLHPDHHGKGHGRAMMDFAVARKGAVTLDVFKANAIGRAFYDRYGFTQVKEYVHEASGQDMLTLAFTPDPG</sequence>
<dbReference type="AlphaFoldDB" id="A0A059FTZ3"/>
<dbReference type="SUPFAM" id="SSF55729">
    <property type="entry name" value="Acyl-CoA N-acyltransferases (Nat)"/>
    <property type="match status" value="1"/>
</dbReference>
<dbReference type="Gene3D" id="3.40.630.30">
    <property type="match status" value="1"/>
</dbReference>
<comment type="caution">
    <text evidence="4">The sequence shown here is derived from an EMBL/GenBank/DDBJ whole genome shotgun (WGS) entry which is preliminary data.</text>
</comment>
<dbReference type="PATRIC" id="fig|1280950.3.peg.348"/>
<evidence type="ECO:0000313" key="5">
    <source>
        <dbReference type="Proteomes" id="UP000025171"/>
    </source>
</evidence>
<proteinExistence type="predicted"/>
<gene>
    <name evidence="4" type="ORF">HJO_01690</name>
</gene>
<dbReference type="PANTHER" id="PTHR43800">
    <property type="entry name" value="PEPTIDYL-LYSINE N-ACETYLTRANSFERASE YJAB"/>
    <property type="match status" value="1"/>
</dbReference>
<keyword evidence="5" id="KW-1185">Reference proteome</keyword>
<dbReference type="PROSITE" id="PS51186">
    <property type="entry name" value="GNAT"/>
    <property type="match status" value="1"/>
</dbReference>
<dbReference type="GO" id="GO:0016747">
    <property type="term" value="F:acyltransferase activity, transferring groups other than amino-acyl groups"/>
    <property type="evidence" value="ECO:0007669"/>
    <property type="project" value="InterPro"/>
</dbReference>
<dbReference type="RefSeq" id="WP_035612949.1">
    <property type="nucleotide sequence ID" value="NZ_ARYK01000001.1"/>
</dbReference>
<organism evidence="4 5">
    <name type="scientific">Hyphomonas johnsonii MHS-2</name>
    <dbReference type="NCBI Taxonomy" id="1280950"/>
    <lineage>
        <taxon>Bacteria</taxon>
        <taxon>Pseudomonadati</taxon>
        <taxon>Pseudomonadota</taxon>
        <taxon>Alphaproteobacteria</taxon>
        <taxon>Hyphomonadales</taxon>
        <taxon>Hyphomonadaceae</taxon>
        <taxon>Hyphomonas</taxon>
    </lineage>
</organism>
<dbReference type="InterPro" id="IPR016181">
    <property type="entry name" value="Acyl_CoA_acyltransferase"/>
</dbReference>
<name>A0A059FTZ3_9PROT</name>
<feature type="domain" description="N-acetyltransferase" evidence="3">
    <location>
        <begin position="1"/>
        <end position="142"/>
    </location>
</feature>
<dbReference type="eggNOG" id="COG0456">
    <property type="taxonomic scope" value="Bacteria"/>
</dbReference>
<keyword evidence="1 4" id="KW-0808">Transferase</keyword>
<dbReference type="OrthoDB" id="9797417at2"/>
<dbReference type="Pfam" id="PF13508">
    <property type="entry name" value="Acetyltransf_7"/>
    <property type="match status" value="1"/>
</dbReference>
<dbReference type="PANTHER" id="PTHR43800:SF1">
    <property type="entry name" value="PEPTIDYL-LYSINE N-ACETYLTRANSFERASE YJAB"/>
    <property type="match status" value="1"/>
</dbReference>
<dbReference type="InterPro" id="IPR000182">
    <property type="entry name" value="GNAT_dom"/>
</dbReference>
<dbReference type="CDD" id="cd04301">
    <property type="entry name" value="NAT_SF"/>
    <property type="match status" value="1"/>
</dbReference>
<dbReference type="Proteomes" id="UP000025171">
    <property type="component" value="Unassembled WGS sequence"/>
</dbReference>
<accession>A0A059FTZ3</accession>
<evidence type="ECO:0000256" key="2">
    <source>
        <dbReference type="ARBA" id="ARBA00023315"/>
    </source>
</evidence>
<evidence type="ECO:0000256" key="1">
    <source>
        <dbReference type="ARBA" id="ARBA00022679"/>
    </source>
</evidence>
<dbReference type="EMBL" id="ARYK01000001">
    <property type="protein sequence ID" value="KCZ94047.1"/>
    <property type="molecule type" value="Genomic_DNA"/>
</dbReference>
<evidence type="ECO:0000259" key="3">
    <source>
        <dbReference type="PROSITE" id="PS51186"/>
    </source>
</evidence>